<keyword evidence="2" id="KW-0732">Signal</keyword>
<feature type="region of interest" description="Disordered" evidence="1">
    <location>
        <begin position="27"/>
        <end position="59"/>
    </location>
</feature>
<evidence type="ECO:0000256" key="2">
    <source>
        <dbReference type="SAM" id="SignalP"/>
    </source>
</evidence>
<evidence type="ECO:0000313" key="4">
    <source>
        <dbReference type="Proteomes" id="UP001152484"/>
    </source>
</evidence>
<feature type="signal peptide" evidence="2">
    <location>
        <begin position="1"/>
        <end position="17"/>
    </location>
</feature>
<dbReference type="EMBL" id="CAMAPE010000065">
    <property type="protein sequence ID" value="CAH9114404.1"/>
    <property type="molecule type" value="Genomic_DNA"/>
</dbReference>
<evidence type="ECO:0000256" key="1">
    <source>
        <dbReference type="SAM" id="MobiDB-lite"/>
    </source>
</evidence>
<comment type="caution">
    <text evidence="3">The sequence shown here is derived from an EMBL/GenBank/DDBJ whole genome shotgun (WGS) entry which is preliminary data.</text>
</comment>
<accession>A0A9P1EL76</accession>
<gene>
    <name evidence="3" type="ORF">CEURO_LOCUS20353</name>
</gene>
<protein>
    <recommendedName>
        <fullName evidence="5">Secreted protein</fullName>
    </recommendedName>
</protein>
<evidence type="ECO:0008006" key="5">
    <source>
        <dbReference type="Google" id="ProtNLM"/>
    </source>
</evidence>
<sequence>MCPLRIILIFLSATLSGFFVLRNNKSPPNAAENKGVDNESSAKAPTNSSSPCSAPSRSKVSGIIREGFWTWTVVPWDRGDGGPAKVGEQRWIMDKKEGEGLERPTPPSHFVASAGRHLCRSPLHKKGEGLTENRWSPSL</sequence>
<reference evidence="3" key="1">
    <citation type="submission" date="2022-07" db="EMBL/GenBank/DDBJ databases">
        <authorList>
            <person name="Macas J."/>
            <person name="Novak P."/>
            <person name="Neumann P."/>
        </authorList>
    </citation>
    <scope>NUCLEOTIDE SEQUENCE</scope>
</reference>
<dbReference type="PANTHER" id="PTHR34132">
    <property type="entry name" value="EMB|CAB87627.1-RELATED"/>
    <property type="match status" value="1"/>
</dbReference>
<dbReference type="OrthoDB" id="776916at2759"/>
<organism evidence="3 4">
    <name type="scientific">Cuscuta europaea</name>
    <name type="common">European dodder</name>
    <dbReference type="NCBI Taxonomy" id="41803"/>
    <lineage>
        <taxon>Eukaryota</taxon>
        <taxon>Viridiplantae</taxon>
        <taxon>Streptophyta</taxon>
        <taxon>Embryophyta</taxon>
        <taxon>Tracheophyta</taxon>
        <taxon>Spermatophyta</taxon>
        <taxon>Magnoliopsida</taxon>
        <taxon>eudicotyledons</taxon>
        <taxon>Gunneridae</taxon>
        <taxon>Pentapetalae</taxon>
        <taxon>asterids</taxon>
        <taxon>lamiids</taxon>
        <taxon>Solanales</taxon>
        <taxon>Convolvulaceae</taxon>
        <taxon>Cuscuteae</taxon>
        <taxon>Cuscuta</taxon>
        <taxon>Cuscuta subgen. Cuscuta</taxon>
    </lineage>
</organism>
<dbReference type="PANTHER" id="PTHR34132:SF4">
    <property type="entry name" value="EXPRESSED PROTEIN"/>
    <property type="match status" value="1"/>
</dbReference>
<keyword evidence="4" id="KW-1185">Reference proteome</keyword>
<dbReference type="AlphaFoldDB" id="A0A9P1EL76"/>
<feature type="compositionally biased region" description="Low complexity" evidence="1">
    <location>
        <begin position="45"/>
        <end position="59"/>
    </location>
</feature>
<evidence type="ECO:0000313" key="3">
    <source>
        <dbReference type="EMBL" id="CAH9114404.1"/>
    </source>
</evidence>
<dbReference type="Proteomes" id="UP001152484">
    <property type="component" value="Unassembled WGS sequence"/>
</dbReference>
<feature type="chain" id="PRO_5040175250" description="Secreted protein" evidence="2">
    <location>
        <begin position="18"/>
        <end position="139"/>
    </location>
</feature>
<proteinExistence type="predicted"/>
<name>A0A9P1EL76_CUSEU</name>